<dbReference type="InterPro" id="IPR008865">
    <property type="entry name" value="DNA_replication_term_site-bd"/>
</dbReference>
<evidence type="ECO:0000256" key="1">
    <source>
        <dbReference type="ARBA" id="ARBA00022490"/>
    </source>
</evidence>
<name>A0A0F9XCU7_9ZZZZ</name>
<accession>A0A0F9XCU7</accession>
<dbReference type="Gene3D" id="3.30.54.10">
    <property type="match status" value="1"/>
</dbReference>
<keyword evidence="2" id="KW-0235">DNA replication</keyword>
<evidence type="ECO:0000256" key="2">
    <source>
        <dbReference type="ARBA" id="ARBA00022705"/>
    </source>
</evidence>
<gene>
    <name evidence="4" type="ORF">LCGC14_0237150</name>
</gene>
<dbReference type="EMBL" id="LAZR01000117">
    <property type="protein sequence ID" value="KKN89583.1"/>
    <property type="molecule type" value="Genomic_DNA"/>
</dbReference>
<dbReference type="Gene3D" id="3.50.14.10">
    <property type="entry name" value="Replication terminator Tus, domain 1 superfamily/Replication terminator Tus"/>
    <property type="match status" value="1"/>
</dbReference>
<dbReference type="GO" id="GO:0005737">
    <property type="term" value="C:cytoplasm"/>
    <property type="evidence" value="ECO:0007669"/>
    <property type="project" value="InterPro"/>
</dbReference>
<dbReference type="AlphaFoldDB" id="A0A0F9XCU7"/>
<dbReference type="SUPFAM" id="SSF56596">
    <property type="entry name" value="Replication terminator protein (Tus)"/>
    <property type="match status" value="1"/>
</dbReference>
<dbReference type="GO" id="GO:0003677">
    <property type="term" value="F:DNA binding"/>
    <property type="evidence" value="ECO:0007669"/>
    <property type="project" value="UniProtKB-KW"/>
</dbReference>
<organism evidence="4">
    <name type="scientific">marine sediment metagenome</name>
    <dbReference type="NCBI Taxonomy" id="412755"/>
    <lineage>
        <taxon>unclassified sequences</taxon>
        <taxon>metagenomes</taxon>
        <taxon>ecological metagenomes</taxon>
    </lineage>
</organism>
<evidence type="ECO:0000256" key="3">
    <source>
        <dbReference type="ARBA" id="ARBA00023125"/>
    </source>
</evidence>
<dbReference type="InterPro" id="IPR036381">
    <property type="entry name" value="Tus_dom1"/>
</dbReference>
<evidence type="ECO:0000313" key="4">
    <source>
        <dbReference type="EMBL" id="KKN89583.1"/>
    </source>
</evidence>
<keyword evidence="1" id="KW-0963">Cytoplasm</keyword>
<dbReference type="GO" id="GO:0006274">
    <property type="term" value="P:DNA replication termination"/>
    <property type="evidence" value="ECO:0007669"/>
    <property type="project" value="InterPro"/>
</dbReference>
<keyword evidence="3" id="KW-0238">DNA-binding</keyword>
<evidence type="ECO:0008006" key="5">
    <source>
        <dbReference type="Google" id="ProtNLM"/>
    </source>
</evidence>
<protein>
    <recommendedName>
        <fullName evidence="5">DNA replication terminus site-binding protein</fullName>
    </recommendedName>
</protein>
<comment type="caution">
    <text evidence="4">The sequence shown here is derived from an EMBL/GenBank/DDBJ whole genome shotgun (WGS) entry which is preliminary data.</text>
</comment>
<dbReference type="Pfam" id="PF05472">
    <property type="entry name" value="Ter"/>
    <property type="match status" value="1"/>
</dbReference>
<reference evidence="4" key="1">
    <citation type="journal article" date="2015" name="Nature">
        <title>Complex archaea that bridge the gap between prokaryotes and eukaryotes.</title>
        <authorList>
            <person name="Spang A."/>
            <person name="Saw J.H."/>
            <person name="Jorgensen S.L."/>
            <person name="Zaremba-Niedzwiedzka K."/>
            <person name="Martijn J."/>
            <person name="Lind A.E."/>
            <person name="van Eijk R."/>
            <person name="Schleper C."/>
            <person name="Guy L."/>
            <person name="Ettema T.J."/>
        </authorList>
    </citation>
    <scope>NUCLEOTIDE SEQUENCE</scope>
</reference>
<sequence length="304" mass="35053">MARFLSPQQGIKELVHRLEQDLASLASEIRTNSPRMRIDAVWSIPYRNQATVDVNKAIEIEHLAGEQAVKAIIDGLTATRIEAGRQHPRETFRAPGAVGMPTDWVEQLAALNQQRAEIHTLVEQIPEQYERIKIWRTMPYLSSLQVLRQSWLASNPKKIRFYWDTAPSVKPYLVQQLIDGYTNQLKKLYSVVPDPDQLAPEDKNLKLVLGLKSLESLPPNEKVVIFRQGKPHVRARVTYKDEAPEIRPCPTCIVYDINHEGPSIKPLLNWEPGRSDRPRSNRARIETEPFFEALYLYRYLPAYR</sequence>
<dbReference type="InterPro" id="IPR036384">
    <property type="entry name" value="Tus_sf"/>
</dbReference>
<proteinExistence type="predicted"/>